<evidence type="ECO:0000313" key="1">
    <source>
        <dbReference type="EMBL" id="VUZ41665.1"/>
    </source>
</evidence>
<keyword evidence="2" id="KW-1185">Reference proteome</keyword>
<feature type="non-terminal residue" evidence="1">
    <location>
        <position position="1"/>
    </location>
</feature>
<protein>
    <submittedName>
        <fullName evidence="1">Uncharacterized protein</fullName>
    </submittedName>
</protein>
<dbReference type="GO" id="GO:0030001">
    <property type="term" value="P:metal ion transport"/>
    <property type="evidence" value="ECO:0007669"/>
    <property type="project" value="TreeGrafter"/>
</dbReference>
<reference evidence="1 2" key="1">
    <citation type="submission" date="2019-07" db="EMBL/GenBank/DDBJ databases">
        <authorList>
            <person name="Jastrzebski P J."/>
            <person name="Paukszto L."/>
            <person name="Jastrzebski P J."/>
        </authorList>
    </citation>
    <scope>NUCLEOTIDE SEQUENCE [LARGE SCALE GENOMIC DNA]</scope>
    <source>
        <strain evidence="1 2">WMS-il1</strain>
    </source>
</reference>
<dbReference type="InterPro" id="IPR050927">
    <property type="entry name" value="TRPM"/>
</dbReference>
<feature type="non-terminal residue" evidence="1">
    <location>
        <position position="73"/>
    </location>
</feature>
<organism evidence="1 2">
    <name type="scientific">Hymenolepis diminuta</name>
    <name type="common">Rat tapeworm</name>
    <dbReference type="NCBI Taxonomy" id="6216"/>
    <lineage>
        <taxon>Eukaryota</taxon>
        <taxon>Metazoa</taxon>
        <taxon>Spiralia</taxon>
        <taxon>Lophotrochozoa</taxon>
        <taxon>Platyhelminthes</taxon>
        <taxon>Cestoda</taxon>
        <taxon>Eucestoda</taxon>
        <taxon>Cyclophyllidea</taxon>
        <taxon>Hymenolepididae</taxon>
        <taxon>Hymenolepis</taxon>
    </lineage>
</organism>
<sequence length="73" mass="8287">KYVPSIKHSDRCGCGRFLEEHEIKVIREAQVNFMLPRSPTKPERWQVKTHTQAVPTTAFGTVEFQGGPHPTKA</sequence>
<name>A0A564Y2X6_HYMDI</name>
<accession>A0A564Y2X6</accession>
<dbReference type="PANTHER" id="PTHR13800:SF1">
    <property type="entry name" value="TRANSIENT RECEPTOR POTENTIAL CATION CHANNEL TRPM"/>
    <property type="match status" value="1"/>
</dbReference>
<evidence type="ECO:0000313" key="2">
    <source>
        <dbReference type="Proteomes" id="UP000321570"/>
    </source>
</evidence>
<gene>
    <name evidence="1" type="ORF">WMSIL1_LOCUS2522</name>
</gene>
<dbReference type="Proteomes" id="UP000321570">
    <property type="component" value="Unassembled WGS sequence"/>
</dbReference>
<dbReference type="GO" id="GO:0005886">
    <property type="term" value="C:plasma membrane"/>
    <property type="evidence" value="ECO:0007669"/>
    <property type="project" value="TreeGrafter"/>
</dbReference>
<dbReference type="AlphaFoldDB" id="A0A564Y2X6"/>
<dbReference type="EMBL" id="CABIJS010000066">
    <property type="protein sequence ID" value="VUZ41665.1"/>
    <property type="molecule type" value="Genomic_DNA"/>
</dbReference>
<proteinExistence type="predicted"/>
<dbReference type="GO" id="GO:0005261">
    <property type="term" value="F:monoatomic cation channel activity"/>
    <property type="evidence" value="ECO:0007669"/>
    <property type="project" value="TreeGrafter"/>
</dbReference>
<dbReference type="PANTHER" id="PTHR13800">
    <property type="entry name" value="TRANSIENT RECEPTOR POTENTIAL CATION CHANNEL, SUBFAMILY M, MEMBER 6"/>
    <property type="match status" value="1"/>
</dbReference>